<dbReference type="AlphaFoldDB" id="Q9AMZ1"/>
<name>Q9AMZ1_BRAJP</name>
<sequence length="129" mass="14183">MNRTLRQVVGCSRDKRCTTQLSTPRFGTLTNTGLICHQRTERPCCVAGRNRQDQLAWSSRRFPAAADRLSACSPLLRSSRKLPFPGAGMSRCPLGRAKTIAPGAGATARYCAATTFVPDRKRCVSKVWI</sequence>
<organism evidence="1">
    <name type="scientific">Bradyrhizobium japonicum</name>
    <dbReference type="NCBI Taxonomy" id="375"/>
    <lineage>
        <taxon>Bacteria</taxon>
        <taxon>Pseudomonadati</taxon>
        <taxon>Pseudomonadota</taxon>
        <taxon>Alphaproteobacteria</taxon>
        <taxon>Hyphomicrobiales</taxon>
        <taxon>Nitrobacteraceae</taxon>
        <taxon>Bradyrhizobium</taxon>
    </lineage>
</organism>
<protein>
    <submittedName>
        <fullName evidence="1">ID713</fullName>
    </submittedName>
</protein>
<gene>
    <name evidence="1" type="primary">id713</name>
</gene>
<proteinExistence type="predicted"/>
<dbReference type="EMBL" id="AH010242">
    <property type="protein sequence ID" value="AAG60993.1"/>
    <property type="molecule type" value="Genomic_DNA"/>
</dbReference>
<accession>Q9AMZ1</accession>
<evidence type="ECO:0000313" key="1">
    <source>
        <dbReference type="EMBL" id="AAG60993.1"/>
    </source>
</evidence>
<reference evidence="1" key="1">
    <citation type="journal article" date="2001" name="J. Bacteriol.">
        <title>Potential symbiosis-specific genes uncovered by sequencing a 410-kb DNA region of the Bradyrhizobium japonicum chromosome.</title>
        <authorList>
            <person name="Gottfert M."/>
            <person name="Rothlisberger S."/>
            <person name="Kundig C."/>
            <person name="Beck C."/>
            <person name="Marty R."/>
            <person name="Hennecke H."/>
        </authorList>
    </citation>
    <scope>NUCLEOTIDE SEQUENCE</scope>
    <source>
        <strain evidence="1">110spc4</strain>
    </source>
</reference>